<reference evidence="10" key="1">
    <citation type="submission" date="2023-02" db="EMBL/GenBank/DDBJ databases">
        <title>Identification and recombinant expression of a fungal hydrolase from Papiliotrema laurentii that hydrolyzes apple cutin and clears colloidal polyester polyurethane.</title>
        <authorList>
            <consortium name="DOE Joint Genome Institute"/>
            <person name="Roman V.A."/>
            <person name="Bojanowski C."/>
            <person name="Crable B.R."/>
            <person name="Wagner D.N."/>
            <person name="Hung C.S."/>
            <person name="Nadeau L.J."/>
            <person name="Schratz L."/>
            <person name="Haridas S."/>
            <person name="Pangilinan J."/>
            <person name="Lipzen A."/>
            <person name="Na H."/>
            <person name="Yan M."/>
            <person name="Ng V."/>
            <person name="Grigoriev I.V."/>
            <person name="Spatafora J.W."/>
            <person name="Barlow D."/>
            <person name="Biffinger J."/>
            <person name="Kelley-Loughnane N."/>
            <person name="Varaljay V.A."/>
            <person name="Crookes-Goodson W.J."/>
        </authorList>
    </citation>
    <scope>NUCLEOTIDE SEQUENCE</scope>
    <source>
        <strain evidence="10">5307AH</strain>
    </source>
</reference>
<dbReference type="GO" id="GO:0006629">
    <property type="term" value="P:lipid metabolic process"/>
    <property type="evidence" value="ECO:0007669"/>
    <property type="project" value="UniProtKB-ARBA"/>
</dbReference>
<dbReference type="GO" id="GO:0046872">
    <property type="term" value="F:metal ion binding"/>
    <property type="evidence" value="ECO:0007669"/>
    <property type="project" value="UniProtKB-KW"/>
</dbReference>
<dbReference type="Pfam" id="PF01546">
    <property type="entry name" value="Peptidase_M20"/>
    <property type="match status" value="1"/>
</dbReference>
<evidence type="ECO:0000256" key="3">
    <source>
        <dbReference type="ARBA" id="ARBA00022723"/>
    </source>
</evidence>
<dbReference type="CDD" id="cd05674">
    <property type="entry name" value="M20_yscS"/>
    <property type="match status" value="1"/>
</dbReference>
<organism evidence="10 11">
    <name type="scientific">Papiliotrema laurentii</name>
    <name type="common">Cryptococcus laurentii</name>
    <dbReference type="NCBI Taxonomy" id="5418"/>
    <lineage>
        <taxon>Eukaryota</taxon>
        <taxon>Fungi</taxon>
        <taxon>Dikarya</taxon>
        <taxon>Basidiomycota</taxon>
        <taxon>Agaricomycotina</taxon>
        <taxon>Tremellomycetes</taxon>
        <taxon>Tremellales</taxon>
        <taxon>Rhynchogastremaceae</taxon>
        <taxon>Papiliotrema</taxon>
    </lineage>
</organism>
<feature type="binding site" evidence="7">
    <location>
        <position position="552"/>
    </location>
    <ligand>
        <name>Zn(2+)</name>
        <dbReference type="ChEBI" id="CHEBI:29105"/>
        <label>1</label>
    </ligand>
</feature>
<dbReference type="FunFam" id="3.40.630.10:FF:000027">
    <property type="entry name" value="N-fatty-acyl-amino acid synthase/hydrolase PM20D1"/>
    <property type="match status" value="1"/>
</dbReference>
<evidence type="ECO:0000256" key="4">
    <source>
        <dbReference type="ARBA" id="ARBA00022801"/>
    </source>
</evidence>
<dbReference type="SUPFAM" id="SSF53187">
    <property type="entry name" value="Zn-dependent exopeptidases"/>
    <property type="match status" value="1"/>
</dbReference>
<dbReference type="AlphaFoldDB" id="A0AAD9D0P5"/>
<keyword evidence="2" id="KW-0645">Protease</keyword>
<dbReference type="GO" id="GO:0043604">
    <property type="term" value="P:amide biosynthetic process"/>
    <property type="evidence" value="ECO:0007669"/>
    <property type="project" value="UniProtKB-ARBA"/>
</dbReference>
<dbReference type="Proteomes" id="UP001182556">
    <property type="component" value="Unassembled WGS sequence"/>
</dbReference>
<keyword evidence="4" id="KW-0378">Hydrolase</keyword>
<name>A0AAD9D0P5_PAPLA</name>
<feature type="compositionally biased region" description="Polar residues" evidence="8">
    <location>
        <begin position="15"/>
        <end position="24"/>
    </location>
</feature>
<dbReference type="PANTHER" id="PTHR45962">
    <property type="entry name" value="N-FATTY-ACYL-AMINO ACID SYNTHASE/HYDROLASE PM20D1"/>
    <property type="match status" value="1"/>
</dbReference>
<feature type="active site" description="Proton acceptor" evidence="6">
    <location>
        <position position="258"/>
    </location>
</feature>
<feature type="binding site" evidence="7">
    <location>
        <position position="224"/>
    </location>
    <ligand>
        <name>Zn(2+)</name>
        <dbReference type="ChEBI" id="CHEBI:29105"/>
        <label>1</label>
    </ligand>
</feature>
<evidence type="ECO:0000313" key="11">
    <source>
        <dbReference type="Proteomes" id="UP001182556"/>
    </source>
</evidence>
<keyword evidence="3 7" id="KW-0479">Metal-binding</keyword>
<comment type="similarity">
    <text evidence="1">Belongs to the peptidase M20A family.</text>
</comment>
<accession>A0AAD9D0P5</accession>
<feature type="binding site" evidence="7">
    <location>
        <position position="287"/>
    </location>
    <ligand>
        <name>Zn(2+)</name>
        <dbReference type="ChEBI" id="CHEBI:29105"/>
        <label>2</label>
    </ligand>
</feature>
<evidence type="ECO:0000256" key="7">
    <source>
        <dbReference type="PIRSR" id="PIRSR037217-2"/>
    </source>
</evidence>
<feature type="binding site" evidence="7">
    <location>
        <position position="259"/>
    </location>
    <ligand>
        <name>Zn(2+)</name>
        <dbReference type="ChEBI" id="CHEBI:29105"/>
        <label>1</label>
    </ligand>
</feature>
<dbReference type="InterPro" id="IPR047177">
    <property type="entry name" value="Pept_M20A"/>
</dbReference>
<evidence type="ECO:0000256" key="6">
    <source>
        <dbReference type="PIRSR" id="PIRSR037217-1"/>
    </source>
</evidence>
<dbReference type="GO" id="GO:0016810">
    <property type="term" value="F:hydrolase activity, acting on carbon-nitrogen (but not peptide) bonds"/>
    <property type="evidence" value="ECO:0007669"/>
    <property type="project" value="UniProtKB-ARBA"/>
</dbReference>
<dbReference type="GO" id="GO:0051603">
    <property type="term" value="P:proteolysis involved in protein catabolic process"/>
    <property type="evidence" value="ECO:0007669"/>
    <property type="project" value="TreeGrafter"/>
</dbReference>
<dbReference type="PIRSF" id="PIRSF037217">
    <property type="entry name" value="Carboxypeptidase_S"/>
    <property type="match status" value="1"/>
</dbReference>
<protein>
    <submittedName>
        <fullName evidence="10">Vacuole protein</fullName>
    </submittedName>
</protein>
<dbReference type="EMBL" id="JAODAN010000005">
    <property type="protein sequence ID" value="KAK1924219.1"/>
    <property type="molecule type" value="Genomic_DNA"/>
</dbReference>
<dbReference type="Gene3D" id="3.40.630.10">
    <property type="entry name" value="Zn peptidases"/>
    <property type="match status" value="1"/>
</dbReference>
<dbReference type="Gene3D" id="1.10.150.900">
    <property type="match status" value="1"/>
</dbReference>
<evidence type="ECO:0000256" key="1">
    <source>
        <dbReference type="ARBA" id="ARBA00006247"/>
    </source>
</evidence>
<dbReference type="SUPFAM" id="SSF55031">
    <property type="entry name" value="Bacterial exopeptidase dimerisation domain"/>
    <property type="match status" value="1"/>
</dbReference>
<keyword evidence="5 7" id="KW-0862">Zinc</keyword>
<dbReference type="GO" id="GO:1990845">
    <property type="term" value="P:adaptive thermogenesis"/>
    <property type="evidence" value="ECO:0007669"/>
    <property type="project" value="UniProtKB-ARBA"/>
</dbReference>
<feature type="active site" evidence="6">
    <location>
        <position position="183"/>
    </location>
</feature>
<keyword evidence="11" id="KW-1185">Reference proteome</keyword>
<feature type="domain" description="Peptidase M20 dimerisation" evidence="9">
    <location>
        <begin position="307"/>
        <end position="453"/>
    </location>
</feature>
<dbReference type="GO" id="GO:0006520">
    <property type="term" value="P:amino acid metabolic process"/>
    <property type="evidence" value="ECO:0007669"/>
    <property type="project" value="UniProtKB-ARBA"/>
</dbReference>
<dbReference type="InterPro" id="IPR011650">
    <property type="entry name" value="Peptidase_M20_dimer"/>
</dbReference>
<dbReference type="Pfam" id="PF07687">
    <property type="entry name" value="M20_dimer"/>
    <property type="match status" value="1"/>
</dbReference>
<comment type="caution">
    <text evidence="10">The sequence shown here is derived from an EMBL/GenBank/DDBJ whole genome shotgun (WGS) entry which is preliminary data.</text>
</comment>
<dbReference type="GO" id="GO:0004181">
    <property type="term" value="F:metallocarboxypeptidase activity"/>
    <property type="evidence" value="ECO:0007669"/>
    <property type="project" value="InterPro"/>
</dbReference>
<feature type="binding site" evidence="7">
    <location>
        <position position="224"/>
    </location>
    <ligand>
        <name>Zn(2+)</name>
        <dbReference type="ChEBI" id="CHEBI:29105"/>
        <label>2</label>
    </ligand>
</feature>
<dbReference type="GO" id="GO:0005576">
    <property type="term" value="C:extracellular region"/>
    <property type="evidence" value="ECO:0007669"/>
    <property type="project" value="UniProtKB-ARBA"/>
</dbReference>
<dbReference type="GO" id="GO:0043605">
    <property type="term" value="P:amide catabolic process"/>
    <property type="evidence" value="ECO:0007669"/>
    <property type="project" value="UniProtKB-ARBA"/>
</dbReference>
<gene>
    <name evidence="10" type="ORF">DB88DRAFT_489506</name>
</gene>
<evidence type="ECO:0000259" key="9">
    <source>
        <dbReference type="Pfam" id="PF07687"/>
    </source>
</evidence>
<dbReference type="InterPro" id="IPR036264">
    <property type="entry name" value="Bact_exopeptidase_dim_dom"/>
</dbReference>
<dbReference type="PANTHER" id="PTHR45962:SF1">
    <property type="entry name" value="N-FATTY-ACYL-AMINO ACID SYNTHASE_HYDROLASE PM20D1"/>
    <property type="match status" value="1"/>
</dbReference>
<dbReference type="InterPro" id="IPR017141">
    <property type="entry name" value="Pept_M20_carboxypep"/>
</dbReference>
<dbReference type="InterPro" id="IPR002933">
    <property type="entry name" value="Peptidase_M20"/>
</dbReference>
<proteinExistence type="inferred from homology"/>
<feature type="binding site" evidence="7">
    <location>
        <position position="181"/>
    </location>
    <ligand>
        <name>Zn(2+)</name>
        <dbReference type="ChEBI" id="CHEBI:29105"/>
        <label>2</label>
    </ligand>
</feature>
<feature type="region of interest" description="Disordered" evidence="8">
    <location>
        <begin position="1"/>
        <end position="24"/>
    </location>
</feature>
<dbReference type="Gene3D" id="3.30.70.360">
    <property type="match status" value="1"/>
</dbReference>
<sequence>MAEKQGSPVNPPPSRATQPTTSSNSKRWLTAAAALLALPALGYYAVGPANIKTIQSNIPEWKYFVPSYSAALLSAARCPAQPSALNVGDNWDPVTDESFAKLAATRLSKAVQINTESFDDMPQDGSDPAFDHHRKFSSWLESEYPALFSSPIRHEYVNSHAHLFTWEGSNPSLPPIVLMAHTDTVPVLPATIDQWTFPPFEGRIVENATEETPGTWIWGRGSSDCKNQMLGIYNAVEKLLSEGFKPERTILIVNGFDEEIGGRRGSRSVARRIEEIYGKNSIAFVVDEGFSGIMDAYGRTFAGIGMAEKGTTNVVVTVEAPGGHSSVPPAHTAIGVMALLLAELENNPFEPVLDPQGPFLKYLSCLSEYAPNLPKKMKNAIKDPKKWKLLAHTLAAKDRIINSFLATTQAIDVINGGVKINALPEVVTATINHRISFTSSINETFEHVKKTLEPVVHKLNFTLTAFGEEPSTVSPYHVTLTSPIGFEPAPITSADDPSFPLIAGTIKTIFGEEVIVAPTGMFANTDTRHFWRLTHNLFRLTPARITEGVNMHTVNERMSLHGHLTTTRFFYKLIHNSVGWQG</sequence>
<dbReference type="FunFam" id="1.10.150.900:FF:000003">
    <property type="entry name" value="N-fatty-acyl-amino acid synthase/hydrolase PM20D1"/>
    <property type="match status" value="1"/>
</dbReference>
<evidence type="ECO:0000256" key="5">
    <source>
        <dbReference type="ARBA" id="ARBA00022833"/>
    </source>
</evidence>
<evidence type="ECO:0000256" key="8">
    <source>
        <dbReference type="SAM" id="MobiDB-lite"/>
    </source>
</evidence>
<evidence type="ECO:0000313" key="10">
    <source>
        <dbReference type="EMBL" id="KAK1924219.1"/>
    </source>
</evidence>
<dbReference type="GO" id="GO:0000328">
    <property type="term" value="C:fungal-type vacuole lumen"/>
    <property type="evidence" value="ECO:0007669"/>
    <property type="project" value="TreeGrafter"/>
</dbReference>
<evidence type="ECO:0000256" key="2">
    <source>
        <dbReference type="ARBA" id="ARBA00022670"/>
    </source>
</evidence>